<dbReference type="Gene3D" id="2.40.160.50">
    <property type="entry name" value="membrane protein fhac: a member of the omp85/tpsb transporter family"/>
    <property type="match status" value="1"/>
</dbReference>
<protein>
    <submittedName>
        <fullName evidence="5">Autotransporter assembly complex family protein</fullName>
    </submittedName>
</protein>
<reference evidence="6" key="1">
    <citation type="journal article" date="2019" name="Int. J. Syst. Evol. Microbiol.">
        <title>The Global Catalogue of Microorganisms (GCM) 10K type strain sequencing project: providing services to taxonomists for standard genome sequencing and annotation.</title>
        <authorList>
            <consortium name="The Broad Institute Genomics Platform"/>
            <consortium name="The Broad Institute Genome Sequencing Center for Infectious Disease"/>
            <person name="Wu L."/>
            <person name="Ma J."/>
        </authorList>
    </citation>
    <scope>NUCLEOTIDE SEQUENCE [LARGE SCALE GENOMIC DNA]</scope>
    <source>
        <strain evidence="6">KCTC 42899</strain>
    </source>
</reference>
<evidence type="ECO:0000256" key="1">
    <source>
        <dbReference type="ARBA" id="ARBA00004370"/>
    </source>
</evidence>
<dbReference type="InterPro" id="IPR010827">
    <property type="entry name" value="BamA/TamA_POTRA"/>
</dbReference>
<proteinExistence type="predicted"/>
<dbReference type="EMBL" id="JBHRXJ010000003">
    <property type="protein sequence ID" value="MFC3527777.1"/>
    <property type="molecule type" value="Genomic_DNA"/>
</dbReference>
<feature type="domain" description="Bacterial surface antigen (D15)" evidence="3">
    <location>
        <begin position="338"/>
        <end position="641"/>
    </location>
</feature>
<dbReference type="InterPro" id="IPR000184">
    <property type="entry name" value="Bac_surfAg_D15"/>
</dbReference>
<comment type="caution">
    <text evidence="5">The sequence shown here is derived from an EMBL/GenBank/DDBJ whole genome shotgun (WGS) entry which is preliminary data.</text>
</comment>
<keyword evidence="2" id="KW-0472">Membrane</keyword>
<evidence type="ECO:0000259" key="4">
    <source>
        <dbReference type="Pfam" id="PF07244"/>
    </source>
</evidence>
<dbReference type="Pfam" id="PF01103">
    <property type="entry name" value="Omp85"/>
    <property type="match status" value="1"/>
</dbReference>
<evidence type="ECO:0000259" key="3">
    <source>
        <dbReference type="Pfam" id="PF01103"/>
    </source>
</evidence>
<dbReference type="Proteomes" id="UP001595721">
    <property type="component" value="Unassembled WGS sequence"/>
</dbReference>
<organism evidence="5 6">
    <name type="scientific">Paracoccus mangrovi</name>
    <dbReference type="NCBI Taxonomy" id="1715645"/>
    <lineage>
        <taxon>Bacteria</taxon>
        <taxon>Pseudomonadati</taxon>
        <taxon>Pseudomonadota</taxon>
        <taxon>Alphaproteobacteria</taxon>
        <taxon>Rhodobacterales</taxon>
        <taxon>Paracoccaceae</taxon>
        <taxon>Paracoccus</taxon>
    </lineage>
</organism>
<evidence type="ECO:0000313" key="6">
    <source>
        <dbReference type="Proteomes" id="UP001595721"/>
    </source>
</evidence>
<dbReference type="RefSeq" id="WP_374423442.1">
    <property type="nucleotide sequence ID" value="NZ_JBHRXJ010000003.1"/>
</dbReference>
<evidence type="ECO:0000313" key="5">
    <source>
        <dbReference type="EMBL" id="MFC3527777.1"/>
    </source>
</evidence>
<evidence type="ECO:0000256" key="2">
    <source>
        <dbReference type="ARBA" id="ARBA00023136"/>
    </source>
</evidence>
<keyword evidence="6" id="KW-1185">Reference proteome</keyword>
<name>A0ABV7R3R3_9RHOB</name>
<gene>
    <name evidence="5" type="ORF">ACFOMH_06275</name>
</gene>
<accession>A0ABV7R3R3</accession>
<dbReference type="Gene3D" id="3.10.20.310">
    <property type="entry name" value="membrane protein fhac"/>
    <property type="match status" value="1"/>
</dbReference>
<dbReference type="Pfam" id="PF07244">
    <property type="entry name" value="POTRA"/>
    <property type="match status" value="1"/>
</dbReference>
<comment type="subcellular location">
    <subcellularLocation>
        <location evidence="1">Membrane</location>
    </subcellularLocation>
</comment>
<feature type="domain" description="POTRA" evidence="4">
    <location>
        <begin position="238"/>
        <end position="310"/>
    </location>
</feature>
<sequence>MDNWIKAGTAAAIVLVAGAGVVVAQSSGSSSSSSRPSSGSSSSASSPFSGWFGGSKGNEASPVDLDFQMHGGDDGLLAAIRNTSLLVSAQDEGRVTGQDMLAAARGDYARILGVLYDEGYYSGVIDISLDGVEAASIAPLDAPQVVRKVVISVTPGPIFKYSRADIAPVAPGTELPSGYHKGKIARTGDMKTAATSAVSGWRDVGYAKASVAETDITADHATNRVDSRITITPGPALRFGKLTTHGNKRLSDRRLHKIAGFPEGARFDPEELEDVRKRLRRSGIFSGITLTEADYVSPGNTLDVDLMVTEQKLRRLGAGFEYSNTNGLSLTGYWINRNLFRGGERLRIDAEVEDIGGDTGLDYLLGLRIDRPATLNADTTAYVEADIGSLQEEDYDLKFATFGLGFLWQPSDELTADVALQYRALRAEDDSGVTNFRLIALPMSLTLDMRDDKTDAHKGYYLQGGLVPFLGLQDETGTGAQVLAESRIYHSFGENDRFTLAGRARLGTVLGSDIDNTPRDYLFYSGGGGTVRGQPYESLGVEVIPGQDGPVKTGGMSVVNLTAEARIQIREKIGTAFFVDAGRVWDDGGFSGGTDWHAGAGAGIRYKTPIGPLRFDLALPLGGGYDDDSGLQVYIGLGQAF</sequence>